<reference evidence="2" key="1">
    <citation type="thesis" date="2020" institute="ProQuest LLC" country="789 East Eisenhower Parkway, Ann Arbor, MI, USA">
        <title>Comparative Genomics and Chromosome Evolution.</title>
        <authorList>
            <person name="Mudd A.B."/>
        </authorList>
    </citation>
    <scope>NUCLEOTIDE SEQUENCE</scope>
    <source>
        <strain evidence="2">237g6f4</strain>
        <tissue evidence="2">Blood</tissue>
    </source>
</reference>
<dbReference type="AlphaFoldDB" id="A0AAV7ACA4"/>
<name>A0AAV7ACA4_ENGPU</name>
<dbReference type="Proteomes" id="UP000824782">
    <property type="component" value="Unassembled WGS sequence"/>
</dbReference>
<comment type="caution">
    <text evidence="2">The sequence shown here is derived from an EMBL/GenBank/DDBJ whole genome shotgun (WGS) entry which is preliminary data.</text>
</comment>
<evidence type="ECO:0000313" key="2">
    <source>
        <dbReference type="EMBL" id="KAG8557763.1"/>
    </source>
</evidence>
<proteinExistence type="predicted"/>
<feature type="compositionally biased region" description="Polar residues" evidence="1">
    <location>
        <begin position="54"/>
        <end position="66"/>
    </location>
</feature>
<sequence length="134" mass="14665">MKVTGNVEGVNVNGGEAGSGEASLSSRNKQTENDYRERRPPQSLASLRQVDPHSPQQRATTSSRTETGVRGTDSAPARNRRLNTEPIATQKASWGGPDWVTLFLPSCPMTQNCTSITYKTVILQNSCISFFHIK</sequence>
<organism evidence="2 3">
    <name type="scientific">Engystomops pustulosus</name>
    <name type="common">Tungara frog</name>
    <name type="synonym">Physalaemus pustulosus</name>
    <dbReference type="NCBI Taxonomy" id="76066"/>
    <lineage>
        <taxon>Eukaryota</taxon>
        <taxon>Metazoa</taxon>
        <taxon>Chordata</taxon>
        <taxon>Craniata</taxon>
        <taxon>Vertebrata</taxon>
        <taxon>Euteleostomi</taxon>
        <taxon>Amphibia</taxon>
        <taxon>Batrachia</taxon>
        <taxon>Anura</taxon>
        <taxon>Neobatrachia</taxon>
        <taxon>Hyloidea</taxon>
        <taxon>Leptodactylidae</taxon>
        <taxon>Leiuperinae</taxon>
        <taxon>Engystomops</taxon>
    </lineage>
</organism>
<accession>A0AAV7ACA4</accession>
<protein>
    <submittedName>
        <fullName evidence="2">Uncharacterized protein</fullName>
    </submittedName>
</protein>
<evidence type="ECO:0000256" key="1">
    <source>
        <dbReference type="SAM" id="MobiDB-lite"/>
    </source>
</evidence>
<dbReference type="EMBL" id="WNYA01000008">
    <property type="protein sequence ID" value="KAG8557763.1"/>
    <property type="molecule type" value="Genomic_DNA"/>
</dbReference>
<feature type="compositionally biased region" description="Low complexity" evidence="1">
    <location>
        <begin position="1"/>
        <end position="23"/>
    </location>
</feature>
<evidence type="ECO:0000313" key="3">
    <source>
        <dbReference type="Proteomes" id="UP000824782"/>
    </source>
</evidence>
<feature type="compositionally biased region" description="Basic and acidic residues" evidence="1">
    <location>
        <begin position="29"/>
        <end position="40"/>
    </location>
</feature>
<keyword evidence="3" id="KW-1185">Reference proteome</keyword>
<feature type="region of interest" description="Disordered" evidence="1">
    <location>
        <begin position="1"/>
        <end position="92"/>
    </location>
</feature>
<gene>
    <name evidence="2" type="ORF">GDO81_016725</name>
</gene>